<dbReference type="InterPro" id="IPR023865">
    <property type="entry name" value="Aliphatic_acid_kinase_CS"/>
</dbReference>
<proteinExistence type="inferred from homology"/>
<dbReference type="CDD" id="cd24011">
    <property type="entry name" value="ASKHA_NBD_BK"/>
    <property type="match status" value="1"/>
</dbReference>
<dbReference type="NCBIfam" id="NF002834">
    <property type="entry name" value="PRK03011.1-5"/>
    <property type="match status" value="1"/>
</dbReference>
<evidence type="ECO:0000256" key="5">
    <source>
        <dbReference type="ARBA" id="ARBA00022741"/>
    </source>
</evidence>
<dbReference type="PANTHER" id="PTHR21060">
    <property type="entry name" value="ACETATE KINASE"/>
    <property type="match status" value="1"/>
</dbReference>
<dbReference type="PRINTS" id="PR00471">
    <property type="entry name" value="ACETATEKNASE"/>
</dbReference>
<dbReference type="PROSITE" id="PS01075">
    <property type="entry name" value="ACETATE_KINASE_1"/>
    <property type="match status" value="1"/>
</dbReference>
<evidence type="ECO:0000256" key="4">
    <source>
        <dbReference type="ARBA" id="ARBA00022679"/>
    </source>
</evidence>
<name>A0A3S0ABB6_9ENTE</name>
<dbReference type="GO" id="GO:0005524">
    <property type="term" value="F:ATP binding"/>
    <property type="evidence" value="ECO:0007669"/>
    <property type="project" value="UniProtKB-KW"/>
</dbReference>
<dbReference type="EC" id="2.7.2.7" evidence="9"/>
<dbReference type="InterPro" id="IPR043129">
    <property type="entry name" value="ATPase_NBD"/>
</dbReference>
<dbReference type="InterPro" id="IPR011245">
    <property type="entry name" value="Butyrate_kin"/>
</dbReference>
<comment type="catalytic activity">
    <reaction evidence="8 9">
        <text>butanoate + ATP = butanoyl phosphate + ADP</text>
        <dbReference type="Rhea" id="RHEA:13585"/>
        <dbReference type="ChEBI" id="CHEBI:17968"/>
        <dbReference type="ChEBI" id="CHEBI:30616"/>
        <dbReference type="ChEBI" id="CHEBI:58079"/>
        <dbReference type="ChEBI" id="CHEBI:456216"/>
        <dbReference type="EC" id="2.7.2.7"/>
    </reaction>
</comment>
<keyword evidence="3 9" id="KW-0963">Cytoplasm</keyword>
<dbReference type="GO" id="GO:0005737">
    <property type="term" value="C:cytoplasm"/>
    <property type="evidence" value="ECO:0007669"/>
    <property type="project" value="UniProtKB-SubCell"/>
</dbReference>
<dbReference type="InterPro" id="IPR000890">
    <property type="entry name" value="Aliphatic_acid_kin_short-chain"/>
</dbReference>
<dbReference type="HAMAP" id="MF_00542">
    <property type="entry name" value="Butyrate_kinase"/>
    <property type="match status" value="1"/>
</dbReference>
<comment type="similarity">
    <text evidence="2 9 10">Belongs to the acetokinase family.</text>
</comment>
<evidence type="ECO:0000313" key="11">
    <source>
        <dbReference type="EMBL" id="RST88892.1"/>
    </source>
</evidence>
<gene>
    <name evidence="9 11" type="primary">buk</name>
    <name evidence="11" type="ORF">C7P63_08710</name>
</gene>
<comment type="caution">
    <text evidence="11">The sequence shown here is derived from an EMBL/GenBank/DDBJ whole genome shotgun (WGS) entry which is preliminary data.</text>
</comment>
<dbReference type="GO" id="GO:0008776">
    <property type="term" value="F:acetate kinase activity"/>
    <property type="evidence" value="ECO:0007669"/>
    <property type="project" value="TreeGrafter"/>
</dbReference>
<accession>A0A3S0ABB6</accession>
<organism evidence="11 12">
    <name type="scientific">Vagococcus humatus</name>
    <dbReference type="NCBI Taxonomy" id="1889241"/>
    <lineage>
        <taxon>Bacteria</taxon>
        <taxon>Bacillati</taxon>
        <taxon>Bacillota</taxon>
        <taxon>Bacilli</taxon>
        <taxon>Lactobacillales</taxon>
        <taxon>Enterococcaceae</taxon>
        <taxon>Vagococcus</taxon>
    </lineage>
</organism>
<dbReference type="GO" id="GO:0047761">
    <property type="term" value="F:butyrate kinase activity"/>
    <property type="evidence" value="ECO:0007669"/>
    <property type="project" value="UniProtKB-UniRule"/>
</dbReference>
<evidence type="ECO:0000256" key="8">
    <source>
        <dbReference type="ARBA" id="ARBA00048596"/>
    </source>
</evidence>
<keyword evidence="12" id="KW-1185">Reference proteome</keyword>
<evidence type="ECO:0000256" key="7">
    <source>
        <dbReference type="ARBA" id="ARBA00022840"/>
    </source>
</evidence>
<evidence type="ECO:0000256" key="9">
    <source>
        <dbReference type="HAMAP-Rule" id="MF_00542"/>
    </source>
</evidence>
<keyword evidence="7 9" id="KW-0067">ATP-binding</keyword>
<dbReference type="Gene3D" id="3.30.420.40">
    <property type="match status" value="2"/>
</dbReference>
<dbReference type="EMBL" id="PXZH01000005">
    <property type="protein sequence ID" value="RST88892.1"/>
    <property type="molecule type" value="Genomic_DNA"/>
</dbReference>
<dbReference type="Proteomes" id="UP000277864">
    <property type="component" value="Unassembled WGS sequence"/>
</dbReference>
<keyword evidence="5 9" id="KW-0547">Nucleotide-binding</keyword>
<dbReference type="AlphaFoldDB" id="A0A3S0ABB6"/>
<sequence length="360" mass="39138">MEVVFMAQVLVINPGSTTTKLAVFRNNEKIASENVTHSATILNDIHTLVSQIDFRLKILTGFLEKNDVDAKELDAVAAIGGLLKPIEGGVYQINDAMVHDLSSGKYGKHASNLGGLMAYELAKNYDIPAFIADPSVTDELTQVARFSGKKEIERRSTFHALNQKAVARRILNQKGRVYEQSNVIVAHMGGGITVGAHHLGKVIDVTNGLDGEGAFTPGRSGSLPLLPFAHYIQSHQLTENEVMEEIVGKAGFVSYLGTSDAQEIEKRITAGDEEAKLCYDAMIYQIAKEIGSQAVVLKGQVEVIILTGGLAHSDYLVEHIKPLISFLGDIEVYPGEIEMEALNDYAQAALKDSGIIRLYE</sequence>
<evidence type="ECO:0000256" key="10">
    <source>
        <dbReference type="RuleBase" id="RU003835"/>
    </source>
</evidence>
<comment type="subcellular location">
    <subcellularLocation>
        <location evidence="1 9">Cytoplasm</location>
    </subcellularLocation>
</comment>
<dbReference type="NCBIfam" id="TIGR02707">
    <property type="entry name" value="butyr_kinase"/>
    <property type="match status" value="1"/>
</dbReference>
<dbReference type="SUPFAM" id="SSF53067">
    <property type="entry name" value="Actin-like ATPase domain"/>
    <property type="match status" value="2"/>
</dbReference>
<evidence type="ECO:0000313" key="12">
    <source>
        <dbReference type="Proteomes" id="UP000277864"/>
    </source>
</evidence>
<evidence type="ECO:0000256" key="6">
    <source>
        <dbReference type="ARBA" id="ARBA00022777"/>
    </source>
</evidence>
<protein>
    <recommendedName>
        <fullName evidence="9">Probable butyrate kinase</fullName>
        <shortName evidence="9">BK</shortName>
        <ecNumber evidence="9">2.7.2.7</ecNumber>
    </recommendedName>
    <alternativeName>
        <fullName evidence="9">Branched-chain carboxylic acid kinase</fullName>
    </alternativeName>
</protein>
<evidence type="ECO:0000256" key="3">
    <source>
        <dbReference type="ARBA" id="ARBA00022490"/>
    </source>
</evidence>
<evidence type="ECO:0000256" key="1">
    <source>
        <dbReference type="ARBA" id="ARBA00004496"/>
    </source>
</evidence>
<reference evidence="11 12" key="1">
    <citation type="submission" date="2018-03" db="EMBL/GenBank/DDBJ databases">
        <authorList>
            <person name="Gulvik C.A."/>
        </authorList>
    </citation>
    <scope>NUCLEOTIDE SEQUENCE [LARGE SCALE GENOMIC DNA]</scope>
    <source>
        <strain evidence="11 12">JCM 31581</strain>
    </source>
</reference>
<dbReference type="PIRSF" id="PIRSF036458">
    <property type="entry name" value="Butyrate_kin"/>
    <property type="match status" value="1"/>
</dbReference>
<keyword evidence="4 9" id="KW-0808">Transferase</keyword>
<dbReference type="PROSITE" id="PS01076">
    <property type="entry name" value="ACETATE_KINASE_2"/>
    <property type="match status" value="1"/>
</dbReference>
<dbReference type="PANTHER" id="PTHR21060:SF3">
    <property type="entry name" value="BUTYRATE KINASE 2-RELATED"/>
    <property type="match status" value="1"/>
</dbReference>
<dbReference type="Pfam" id="PF00871">
    <property type="entry name" value="Acetate_kinase"/>
    <property type="match status" value="1"/>
</dbReference>
<evidence type="ECO:0000256" key="2">
    <source>
        <dbReference type="ARBA" id="ARBA00008748"/>
    </source>
</evidence>
<dbReference type="GO" id="GO:0006083">
    <property type="term" value="P:acetate metabolic process"/>
    <property type="evidence" value="ECO:0007669"/>
    <property type="project" value="TreeGrafter"/>
</dbReference>
<keyword evidence="6 9" id="KW-0418">Kinase</keyword>
<dbReference type="OrthoDB" id="9771859at2"/>